<accession>A0ABR2RUI3</accession>
<gene>
    <name evidence="2" type="ORF">V6N11_079127</name>
</gene>
<sequence length="249" mass="28027">MAKFARGRAEWNRKLLGDIQGDIGKDDEEKYRTMTVGRNKGPCEEGIESRIKELIIRWTVKRELENKIIYRQRGELEATKGTGREAPLLESSSESEEFQSTVRNGHIQGEEIDAINAIVLGKDYNESSLNDTRLLRGHVGDFQFMNNGLKVVKKKVTEDNKSSVETETSKQGEKEDLGSGSKSPRRSWGEVVQRNLESGSNSGTLNSVETITIRAREDLSDMELLNKQVGRPCDLSGKSDELRSFQVMM</sequence>
<name>A0ABR2RUI3_9ROSI</name>
<reference evidence="2 3" key="1">
    <citation type="journal article" date="2024" name="G3 (Bethesda)">
        <title>Genome assembly of Hibiscus sabdariffa L. provides insights into metabolisms of medicinal natural products.</title>
        <authorList>
            <person name="Kim T."/>
        </authorList>
    </citation>
    <scope>NUCLEOTIDE SEQUENCE [LARGE SCALE GENOMIC DNA]</scope>
    <source>
        <strain evidence="2">TK-2024</strain>
        <tissue evidence="2">Old leaves</tissue>
    </source>
</reference>
<evidence type="ECO:0000313" key="2">
    <source>
        <dbReference type="EMBL" id="KAK9016632.1"/>
    </source>
</evidence>
<evidence type="ECO:0000256" key="1">
    <source>
        <dbReference type="SAM" id="MobiDB-lite"/>
    </source>
</evidence>
<dbReference type="Proteomes" id="UP001396334">
    <property type="component" value="Unassembled WGS sequence"/>
</dbReference>
<organism evidence="2 3">
    <name type="scientific">Hibiscus sabdariffa</name>
    <name type="common">roselle</name>
    <dbReference type="NCBI Taxonomy" id="183260"/>
    <lineage>
        <taxon>Eukaryota</taxon>
        <taxon>Viridiplantae</taxon>
        <taxon>Streptophyta</taxon>
        <taxon>Embryophyta</taxon>
        <taxon>Tracheophyta</taxon>
        <taxon>Spermatophyta</taxon>
        <taxon>Magnoliopsida</taxon>
        <taxon>eudicotyledons</taxon>
        <taxon>Gunneridae</taxon>
        <taxon>Pentapetalae</taxon>
        <taxon>rosids</taxon>
        <taxon>malvids</taxon>
        <taxon>Malvales</taxon>
        <taxon>Malvaceae</taxon>
        <taxon>Malvoideae</taxon>
        <taxon>Hibiscus</taxon>
    </lineage>
</organism>
<feature type="compositionally biased region" description="Basic and acidic residues" evidence="1">
    <location>
        <begin position="156"/>
        <end position="177"/>
    </location>
</feature>
<proteinExistence type="predicted"/>
<comment type="caution">
    <text evidence="2">The sequence shown here is derived from an EMBL/GenBank/DDBJ whole genome shotgun (WGS) entry which is preliminary data.</text>
</comment>
<protein>
    <submittedName>
        <fullName evidence="2">Uncharacterized protein</fullName>
    </submittedName>
</protein>
<dbReference type="EMBL" id="JBBPBN010000020">
    <property type="protein sequence ID" value="KAK9016632.1"/>
    <property type="molecule type" value="Genomic_DNA"/>
</dbReference>
<feature type="region of interest" description="Disordered" evidence="1">
    <location>
        <begin position="156"/>
        <end position="189"/>
    </location>
</feature>
<evidence type="ECO:0000313" key="3">
    <source>
        <dbReference type="Proteomes" id="UP001396334"/>
    </source>
</evidence>
<keyword evidence="3" id="KW-1185">Reference proteome</keyword>